<proteinExistence type="predicted"/>
<reference evidence="4" key="1">
    <citation type="journal article" date="2017" name="bioRxiv">
        <title>Conservation of a gene cluster reveals novel cercosporin biosynthetic mechanisms and extends production to the genus Colletotrichum.</title>
        <authorList>
            <person name="de Jonge R."/>
            <person name="Ebert M.K."/>
            <person name="Huitt-Roehl C.R."/>
            <person name="Pal P."/>
            <person name="Suttle J.C."/>
            <person name="Spanner R.E."/>
            <person name="Neubauer J.D."/>
            <person name="Jurick W.M.II."/>
            <person name="Stott K.A."/>
            <person name="Secor G.A."/>
            <person name="Thomma B.P.H.J."/>
            <person name="Van de Peer Y."/>
            <person name="Townsend C.A."/>
            <person name="Bolton M.D."/>
        </authorList>
    </citation>
    <scope>NUCLEOTIDE SEQUENCE [LARGE SCALE GENOMIC DNA]</scope>
    <source>
        <strain evidence="4">CBS538.71</strain>
    </source>
</reference>
<feature type="compositionally biased region" description="Basic and acidic residues" evidence="2">
    <location>
        <begin position="780"/>
        <end position="792"/>
    </location>
</feature>
<gene>
    <name evidence="3" type="ORF">CBER1_05321</name>
</gene>
<keyword evidence="1" id="KW-0175">Coiled coil</keyword>
<name>A0A2S6CHN8_9PEZI</name>
<feature type="coiled-coil region" evidence="1">
    <location>
        <begin position="34"/>
        <end position="61"/>
    </location>
</feature>
<dbReference type="OrthoDB" id="5400409at2759"/>
<comment type="caution">
    <text evidence="3">The sequence shown here is derived from an EMBL/GenBank/DDBJ whole genome shotgun (WGS) entry which is preliminary data.</text>
</comment>
<dbReference type="Proteomes" id="UP000237631">
    <property type="component" value="Unassembled WGS sequence"/>
</dbReference>
<feature type="compositionally biased region" description="Polar residues" evidence="2">
    <location>
        <begin position="690"/>
        <end position="701"/>
    </location>
</feature>
<feature type="compositionally biased region" description="Low complexity" evidence="2">
    <location>
        <begin position="796"/>
        <end position="807"/>
    </location>
</feature>
<dbReference type="EMBL" id="PNEN01000413">
    <property type="protein sequence ID" value="PPJ59234.1"/>
    <property type="molecule type" value="Genomic_DNA"/>
</dbReference>
<sequence length="835" mass="94997">MSFSGVSDIVKGVELAIKLYDYGFTYENRADVRYANFRREVLEFKELLDKLNAALKEAQQRWEKKALSGIRPLERDFEMERRTIVGDFHKTLKECDALLQKNKHFRDRDSHVLENLQYNLGQQEIKADVLRRRLHFHSLKIRLVIDRLSVSMLTDLDDKVDDILAISEQNLQVSQEIRLELARFYASWLGYVSGQGAPQAPASQDAFAVSEVIARRFEQSMHADGYANANVHVPLIKGFDSLLEHFEESREDGSSQTHRGYLLFLKSRWLLERILESEEYKNARPGYYYRRAVNQVQQAILTRMASSTRLISYPDETLLELPDSDFCVWPVPVLSEDVQYRKPDPIMVRGGEEKLCSMDLASSSPEDVESLTAIKSSEERLRIVHESGSQAARGRVVVTQHELIVTEDRLIPRYAFPTLVEPCLELAIFCRNAEYFDFKTIEDVHKLQGALMGYQVAHEESRVRCQFSDEELACKGFSRVQLWQEPIVLPTAPSQVGSDRSQAHGSHSARLSLTHSITAPSMVHAIGEGFESERAKSSCIVIFTQLVEKSKRGKERKIFAAFAVDLDIDIYIDPTSCPCHRDPCCTIVALRARKDSRSSFNVRYVSSESDSEGQPDPITFNILPLRTPSHPRSRSKVSIKSTEYLMLIFPDLASKNLFIEELHLRFAVRDQQIRDQKNFEQSMRFRQEHPTSVQQYPGRNNRSGHKSPPHIAQSRTSSFAIPPDRGHDHHRSSVATGLSFASASSDRSGRINSISTAIDLSVQAPQDQIRPVEPAMSRRNRCDSGYESRNKEVMLSSSAAMPESAPAPEKEKQAAGRQKSSSWRKLKSTMRQLQV</sequence>
<feature type="region of interest" description="Disordered" evidence="2">
    <location>
        <begin position="684"/>
        <end position="732"/>
    </location>
</feature>
<evidence type="ECO:0000313" key="4">
    <source>
        <dbReference type="Proteomes" id="UP000237631"/>
    </source>
</evidence>
<dbReference type="AlphaFoldDB" id="A0A2S6CHN8"/>
<evidence type="ECO:0000313" key="3">
    <source>
        <dbReference type="EMBL" id="PPJ59234.1"/>
    </source>
</evidence>
<evidence type="ECO:0000256" key="1">
    <source>
        <dbReference type="SAM" id="Coils"/>
    </source>
</evidence>
<keyword evidence="4" id="KW-1185">Reference proteome</keyword>
<organism evidence="3 4">
    <name type="scientific">Cercospora berteroae</name>
    <dbReference type="NCBI Taxonomy" id="357750"/>
    <lineage>
        <taxon>Eukaryota</taxon>
        <taxon>Fungi</taxon>
        <taxon>Dikarya</taxon>
        <taxon>Ascomycota</taxon>
        <taxon>Pezizomycotina</taxon>
        <taxon>Dothideomycetes</taxon>
        <taxon>Dothideomycetidae</taxon>
        <taxon>Mycosphaerellales</taxon>
        <taxon>Mycosphaerellaceae</taxon>
        <taxon>Cercospora</taxon>
    </lineage>
</organism>
<protein>
    <submittedName>
        <fullName evidence="3">Uncharacterized protein</fullName>
    </submittedName>
</protein>
<accession>A0A2S6CHN8</accession>
<feature type="region of interest" description="Disordered" evidence="2">
    <location>
        <begin position="765"/>
        <end position="835"/>
    </location>
</feature>
<evidence type="ECO:0000256" key="2">
    <source>
        <dbReference type="SAM" id="MobiDB-lite"/>
    </source>
</evidence>